<sequence length="530" mass="57464">MRRPRRPAKAGGRGGGGGEAPLEAGVAVGVKEAEGAAVIAIDGEGCEAPVLGVPVVAAAGDGGREEKGPLRDGIAVGQKDALDGAPVTATDGKGGTSVQGDPVVSAVNQQAHVPVVGEVQAIAVKGNDKAEKDEEGIKWLKHYSSAQSILVVGDGDFSFSLALATAFGSGENLVATSLDSNGALTRKYGKAEANVTELKRLGSTVLHGVDAKTMKLHSCLKMRRFDRIVFNFPHAGFKGKEDQLHVINAHKQLVHGFFANARHLLRPYGETHISHKTGHPYDRWDIEQLAYDSCLAKVGEVDFSKEDYLGYNQKRGDGAKCDEPFALGPCCTFMFCIGDVKKMKKPHGNSVGSVSFPGDGKFYPGISAAGMSPFDLRPLAPAWPQPYFPPVNGVHMPIPSDPQPYGVAPTHPGFPVNLYGRERAPYFHHQGMVQQPMCRGPPLNVFPTHGSFHPPMSRILPNPEQPWYQEGHPNEPPWGCRYPYSPQEHQSLQSEYEIHRQQTLSLQSRYMESFQRRARLEMLIAHYGGQ</sequence>
<organism evidence="1 2">
    <name type="scientific">Avena sativa</name>
    <name type="common">Oat</name>
    <dbReference type="NCBI Taxonomy" id="4498"/>
    <lineage>
        <taxon>Eukaryota</taxon>
        <taxon>Viridiplantae</taxon>
        <taxon>Streptophyta</taxon>
        <taxon>Embryophyta</taxon>
        <taxon>Tracheophyta</taxon>
        <taxon>Spermatophyta</taxon>
        <taxon>Magnoliopsida</taxon>
        <taxon>Liliopsida</taxon>
        <taxon>Poales</taxon>
        <taxon>Poaceae</taxon>
        <taxon>BOP clade</taxon>
        <taxon>Pooideae</taxon>
        <taxon>Poodae</taxon>
        <taxon>Poeae</taxon>
        <taxon>Poeae Chloroplast Group 1 (Aveneae type)</taxon>
        <taxon>Aveninae</taxon>
        <taxon>Avena</taxon>
    </lineage>
</organism>
<evidence type="ECO:0000313" key="2">
    <source>
        <dbReference type="Proteomes" id="UP001732700"/>
    </source>
</evidence>
<accession>A0ACD5XT96</accession>
<name>A0ACD5XT96_AVESA</name>
<keyword evidence="2" id="KW-1185">Reference proteome</keyword>
<dbReference type="EnsemblPlants" id="AVESA.00010b.r2.5AG0850170.1">
    <property type="protein sequence ID" value="AVESA.00010b.r2.5AG0850170.1.CDS"/>
    <property type="gene ID" value="AVESA.00010b.r2.5AG0850170"/>
</dbReference>
<reference evidence="1" key="1">
    <citation type="submission" date="2021-05" db="EMBL/GenBank/DDBJ databases">
        <authorList>
            <person name="Scholz U."/>
            <person name="Mascher M."/>
            <person name="Fiebig A."/>
        </authorList>
    </citation>
    <scope>NUCLEOTIDE SEQUENCE [LARGE SCALE GENOMIC DNA]</scope>
</reference>
<dbReference type="Proteomes" id="UP001732700">
    <property type="component" value="Chromosome 5A"/>
</dbReference>
<proteinExistence type="predicted"/>
<reference evidence="1" key="2">
    <citation type="submission" date="2025-09" db="UniProtKB">
        <authorList>
            <consortium name="EnsemblPlants"/>
        </authorList>
    </citation>
    <scope>IDENTIFICATION</scope>
</reference>
<protein>
    <submittedName>
        <fullName evidence="1">Uncharacterized protein</fullName>
    </submittedName>
</protein>
<evidence type="ECO:0000313" key="1">
    <source>
        <dbReference type="EnsemblPlants" id="AVESA.00010b.r2.5AG0850170.1.CDS"/>
    </source>
</evidence>